<accession>A0A0D2AIZ0</accession>
<evidence type="ECO:0000256" key="2">
    <source>
        <dbReference type="ARBA" id="ARBA00023002"/>
    </source>
</evidence>
<evidence type="ECO:0000313" key="3">
    <source>
        <dbReference type="EMBL" id="KIW24872.1"/>
    </source>
</evidence>
<dbReference type="VEuPathDB" id="FungiDB:PV07_10559"/>
<comment type="similarity">
    <text evidence="1">Belongs to the short-chain dehydrogenases/reductases (SDR) family.</text>
</comment>
<evidence type="ECO:0000256" key="1">
    <source>
        <dbReference type="ARBA" id="ARBA00006484"/>
    </source>
</evidence>
<dbReference type="SUPFAM" id="SSF51735">
    <property type="entry name" value="NAD(P)-binding Rossmann-fold domains"/>
    <property type="match status" value="1"/>
</dbReference>
<organism evidence="3 4">
    <name type="scientific">Cladophialophora immunda</name>
    <dbReference type="NCBI Taxonomy" id="569365"/>
    <lineage>
        <taxon>Eukaryota</taxon>
        <taxon>Fungi</taxon>
        <taxon>Dikarya</taxon>
        <taxon>Ascomycota</taxon>
        <taxon>Pezizomycotina</taxon>
        <taxon>Eurotiomycetes</taxon>
        <taxon>Chaetothyriomycetidae</taxon>
        <taxon>Chaetothyriales</taxon>
        <taxon>Herpotrichiellaceae</taxon>
        <taxon>Cladophialophora</taxon>
    </lineage>
</organism>
<gene>
    <name evidence="3" type="ORF">PV07_10559</name>
</gene>
<dbReference type="OrthoDB" id="37659at2759"/>
<reference evidence="3 4" key="1">
    <citation type="submission" date="2015-01" db="EMBL/GenBank/DDBJ databases">
        <title>The Genome Sequence of Cladophialophora immunda CBS83496.</title>
        <authorList>
            <consortium name="The Broad Institute Genomics Platform"/>
            <person name="Cuomo C."/>
            <person name="de Hoog S."/>
            <person name="Gorbushina A."/>
            <person name="Stielow B."/>
            <person name="Teixiera M."/>
            <person name="Abouelleil A."/>
            <person name="Chapman S.B."/>
            <person name="Priest M."/>
            <person name="Young S.K."/>
            <person name="Wortman J."/>
            <person name="Nusbaum C."/>
            <person name="Birren B."/>
        </authorList>
    </citation>
    <scope>NUCLEOTIDE SEQUENCE [LARGE SCALE GENOMIC DNA]</scope>
    <source>
        <strain evidence="3 4">CBS 83496</strain>
    </source>
</reference>
<dbReference type="GeneID" id="27349753"/>
<dbReference type="STRING" id="569365.A0A0D2AIZ0"/>
<keyword evidence="2" id="KW-0560">Oxidoreductase</keyword>
<dbReference type="Gene3D" id="3.40.50.720">
    <property type="entry name" value="NAD(P)-binding Rossmann-like Domain"/>
    <property type="match status" value="1"/>
</dbReference>
<dbReference type="HOGENOM" id="CLU_1786652_0_0_1"/>
<dbReference type="PRINTS" id="PR00081">
    <property type="entry name" value="GDHRDH"/>
</dbReference>
<dbReference type="Proteomes" id="UP000054466">
    <property type="component" value="Unassembled WGS sequence"/>
</dbReference>
<dbReference type="PANTHER" id="PTHR24321">
    <property type="entry name" value="DEHYDROGENASES, SHORT CHAIN"/>
    <property type="match status" value="1"/>
</dbReference>
<sequence length="145" mass="15871">MVWQLEGQVAIVTGCASGIGLTTTRLYLEAGATVFGINISPFPDPSPLSEEISANFHFHRADLTAPGACDESAAACVSKTGRKVDVLANVAGIMDAFEAIHNLKDTTWESSDECQYNSTHETDESYFDYWRNARTKVGPNYERCQ</sequence>
<name>A0A0D2AIZ0_9EURO</name>
<keyword evidence="4" id="KW-1185">Reference proteome</keyword>
<protein>
    <submittedName>
        <fullName evidence="3">Uncharacterized protein</fullName>
    </submittedName>
</protein>
<proteinExistence type="inferred from homology"/>
<dbReference type="GO" id="GO:0016491">
    <property type="term" value="F:oxidoreductase activity"/>
    <property type="evidence" value="ECO:0007669"/>
    <property type="project" value="UniProtKB-KW"/>
</dbReference>
<dbReference type="InterPro" id="IPR002347">
    <property type="entry name" value="SDR_fam"/>
</dbReference>
<dbReference type="InterPro" id="IPR036291">
    <property type="entry name" value="NAD(P)-bd_dom_sf"/>
</dbReference>
<evidence type="ECO:0000313" key="4">
    <source>
        <dbReference type="Proteomes" id="UP000054466"/>
    </source>
</evidence>
<dbReference type="AlphaFoldDB" id="A0A0D2AIZ0"/>
<dbReference type="Pfam" id="PF00106">
    <property type="entry name" value="adh_short"/>
    <property type="match status" value="1"/>
</dbReference>
<dbReference type="RefSeq" id="XP_016245088.1">
    <property type="nucleotide sequence ID" value="XM_016397897.1"/>
</dbReference>
<dbReference type="PANTHER" id="PTHR24321:SF8">
    <property type="entry name" value="ESTRADIOL 17-BETA-DEHYDROGENASE 8-RELATED"/>
    <property type="match status" value="1"/>
</dbReference>
<dbReference type="EMBL" id="KN847045">
    <property type="protein sequence ID" value="KIW24872.1"/>
    <property type="molecule type" value="Genomic_DNA"/>
</dbReference>